<evidence type="ECO:0000313" key="1">
    <source>
        <dbReference type="EMBL" id="SBV95023.1"/>
    </source>
</evidence>
<dbReference type="EMBL" id="FLUP01000001">
    <property type="protein sequence ID" value="SBV95023.1"/>
    <property type="molecule type" value="Genomic_DNA"/>
</dbReference>
<sequence length="24" mass="2863">MQGLRLQRYGLLEEQMGMRNPRSV</sequence>
<reference evidence="1" key="1">
    <citation type="submission" date="2016-04" db="EMBL/GenBank/DDBJ databases">
        <authorList>
            <person name="Evans L.H."/>
            <person name="Alamgir A."/>
            <person name="Owens N."/>
            <person name="Weber N.D."/>
            <person name="Virtaneva K."/>
            <person name="Barbian K."/>
            <person name="Babar A."/>
            <person name="Rosenke K."/>
        </authorList>
    </citation>
    <scope>NUCLEOTIDE SEQUENCE</scope>
    <source>
        <strain evidence="1">92-2</strain>
    </source>
</reference>
<dbReference type="AlphaFoldDB" id="A0A212J6G5"/>
<protein>
    <submittedName>
        <fullName evidence="1">Uncharacterized protein</fullName>
    </submittedName>
</protein>
<gene>
    <name evidence="1" type="ORF">KM92DES2_10606</name>
</gene>
<accession>A0A212J6G5</accession>
<proteinExistence type="predicted"/>
<organism evidence="1">
    <name type="scientific">uncultured Desulfovibrio sp</name>
    <dbReference type="NCBI Taxonomy" id="167968"/>
    <lineage>
        <taxon>Bacteria</taxon>
        <taxon>Pseudomonadati</taxon>
        <taxon>Thermodesulfobacteriota</taxon>
        <taxon>Desulfovibrionia</taxon>
        <taxon>Desulfovibrionales</taxon>
        <taxon>Desulfovibrionaceae</taxon>
        <taxon>Desulfovibrio</taxon>
        <taxon>environmental samples</taxon>
    </lineage>
</organism>
<name>A0A212J6G5_9BACT</name>